<proteinExistence type="inferred from homology"/>
<comment type="similarity">
    <text evidence="1 2">Belongs to the UPF0178 family.</text>
</comment>
<name>A0A429XYN0_9BACI</name>
<dbReference type="OrthoDB" id="9798918at2"/>
<evidence type="ECO:0000313" key="3">
    <source>
        <dbReference type="EMBL" id="RST73846.1"/>
    </source>
</evidence>
<keyword evidence="4" id="KW-1185">Reference proteome</keyword>
<evidence type="ECO:0000256" key="1">
    <source>
        <dbReference type="ARBA" id="ARBA00008522"/>
    </source>
</evidence>
<evidence type="ECO:0000256" key="2">
    <source>
        <dbReference type="HAMAP-Rule" id="MF_00489"/>
    </source>
</evidence>
<dbReference type="HAMAP" id="MF_00489">
    <property type="entry name" value="UPF0178"/>
    <property type="match status" value="1"/>
</dbReference>
<organism evidence="3 4">
    <name type="scientific">Siminovitchia acidinfaciens</name>
    <dbReference type="NCBI Taxonomy" id="2321395"/>
    <lineage>
        <taxon>Bacteria</taxon>
        <taxon>Bacillati</taxon>
        <taxon>Bacillota</taxon>
        <taxon>Bacilli</taxon>
        <taxon>Bacillales</taxon>
        <taxon>Bacillaceae</taxon>
        <taxon>Siminovitchia</taxon>
    </lineage>
</organism>
<dbReference type="PANTHER" id="PTHR35146">
    <property type="entry name" value="UPF0178 PROTEIN YAII"/>
    <property type="match status" value="1"/>
</dbReference>
<dbReference type="Proteomes" id="UP000287156">
    <property type="component" value="Unassembled WGS sequence"/>
</dbReference>
<sequence>MFKKRNKNKKESAEGCRINNYARKKKVIFVDADACPVKDEISRIAKVLGMKVCFIASYNHKPSSINKGDDWTFVDPDSEACDLYIFNHIKRGDVLVTQDTGLASLALQKGVYVFSPRGTEYKEATIDAALGFRYLAAKDRKRGVFWKGPKAFTSEDHDRFKTVFESFCRKLVNAED</sequence>
<dbReference type="EMBL" id="QYTV02000005">
    <property type="protein sequence ID" value="RST73846.1"/>
    <property type="molecule type" value="Genomic_DNA"/>
</dbReference>
<protein>
    <recommendedName>
        <fullName evidence="2">UPF0178 protein D4T97_013310</fullName>
    </recommendedName>
</protein>
<comment type="caution">
    <text evidence="3">The sequence shown here is derived from an EMBL/GenBank/DDBJ whole genome shotgun (WGS) entry which is preliminary data.</text>
</comment>
<evidence type="ECO:0000313" key="4">
    <source>
        <dbReference type="Proteomes" id="UP000287156"/>
    </source>
</evidence>
<accession>A0A429XYN0</accession>
<dbReference type="InterPro" id="IPR003791">
    <property type="entry name" value="UPF0178"/>
</dbReference>
<dbReference type="AlphaFoldDB" id="A0A429XYN0"/>
<dbReference type="PANTHER" id="PTHR35146:SF1">
    <property type="entry name" value="UPF0178 PROTEIN YAII"/>
    <property type="match status" value="1"/>
</dbReference>
<gene>
    <name evidence="3" type="ORF">D4T97_013310</name>
</gene>
<dbReference type="Pfam" id="PF02639">
    <property type="entry name" value="DUF188"/>
    <property type="match status" value="1"/>
</dbReference>
<reference evidence="3" key="1">
    <citation type="submission" date="2018-12" db="EMBL/GenBank/DDBJ databases">
        <authorList>
            <person name="Sun L."/>
            <person name="Chen Z."/>
        </authorList>
    </citation>
    <scope>NUCLEOTIDE SEQUENCE [LARGE SCALE GENOMIC DNA]</scope>
    <source>
        <strain evidence="3">3-2-2</strain>
    </source>
</reference>